<feature type="domain" description="Transcription regulator AsnC/Lrp ligand binding" evidence="1">
    <location>
        <begin position="5"/>
        <end position="72"/>
    </location>
</feature>
<reference evidence="2 3" key="1">
    <citation type="submission" date="2017-07" db="EMBL/GenBank/DDBJ databases">
        <title>Paenibacillus herberti R33 genome sequencing and assembly.</title>
        <authorList>
            <person name="Su W."/>
        </authorList>
    </citation>
    <scope>NUCLEOTIDE SEQUENCE [LARGE SCALE GENOMIC DNA]</scope>
    <source>
        <strain evidence="2 3">R33</strain>
    </source>
</reference>
<dbReference type="OrthoDB" id="34294at2"/>
<comment type="caution">
    <text evidence="2">The sequence shown here is derived from an EMBL/GenBank/DDBJ whole genome shotgun (WGS) entry which is preliminary data.</text>
</comment>
<dbReference type="InterPro" id="IPR011008">
    <property type="entry name" value="Dimeric_a/b-barrel"/>
</dbReference>
<keyword evidence="3" id="KW-1185">Reference proteome</keyword>
<organism evidence="2 3">
    <name type="scientific">Paenibacillus herberti</name>
    <dbReference type="NCBI Taxonomy" id="1619309"/>
    <lineage>
        <taxon>Bacteria</taxon>
        <taxon>Bacillati</taxon>
        <taxon>Bacillota</taxon>
        <taxon>Bacilli</taxon>
        <taxon>Bacillales</taxon>
        <taxon>Paenibacillaceae</taxon>
        <taxon>Paenibacillus</taxon>
    </lineage>
</organism>
<dbReference type="Pfam" id="PF01037">
    <property type="entry name" value="AsnC_trans_reg"/>
    <property type="match status" value="1"/>
</dbReference>
<dbReference type="InterPro" id="IPR019887">
    <property type="entry name" value="Tscrpt_reg_AsnC/Lrp_C"/>
</dbReference>
<gene>
    <name evidence="2" type="ORF">CGZ75_07965</name>
</gene>
<dbReference type="AlphaFoldDB" id="A0A229P2R2"/>
<evidence type="ECO:0000259" key="1">
    <source>
        <dbReference type="Pfam" id="PF01037"/>
    </source>
</evidence>
<dbReference type="Proteomes" id="UP000215145">
    <property type="component" value="Unassembled WGS sequence"/>
</dbReference>
<accession>A0A229P2R2</accession>
<name>A0A229P2R2_9BACL</name>
<evidence type="ECO:0000313" key="2">
    <source>
        <dbReference type="EMBL" id="OXM16586.1"/>
    </source>
</evidence>
<protein>
    <recommendedName>
        <fullName evidence="1">Transcription regulator AsnC/Lrp ligand binding domain-containing protein</fullName>
    </recommendedName>
</protein>
<dbReference type="Gene3D" id="3.30.70.920">
    <property type="match status" value="1"/>
</dbReference>
<proteinExistence type="predicted"/>
<dbReference type="SUPFAM" id="SSF54909">
    <property type="entry name" value="Dimeric alpha+beta barrel"/>
    <property type="match status" value="1"/>
</dbReference>
<sequence>MHSFITIYTNSPHHQTFLAFVRTQENHVLNNYKISGDGCYILECRFQSNEHLDQFLLGLNEYANYKISIVLNKQMTVK</sequence>
<dbReference type="EMBL" id="NMUQ01000001">
    <property type="protein sequence ID" value="OXM16586.1"/>
    <property type="molecule type" value="Genomic_DNA"/>
</dbReference>
<evidence type="ECO:0000313" key="3">
    <source>
        <dbReference type="Proteomes" id="UP000215145"/>
    </source>
</evidence>